<proteinExistence type="predicted"/>
<protein>
    <submittedName>
        <fullName evidence="1">Uncharacterized protein</fullName>
    </submittedName>
</protein>
<comment type="caution">
    <text evidence="1">The sequence shown here is derived from an EMBL/GenBank/DDBJ whole genome shotgun (WGS) entry which is preliminary data.</text>
</comment>
<reference evidence="1 2" key="1">
    <citation type="journal article" date="2015" name="Nature">
        <title>rRNA introns, odd ribosomes, and small enigmatic genomes across a large radiation of phyla.</title>
        <authorList>
            <person name="Brown C.T."/>
            <person name="Hug L.A."/>
            <person name="Thomas B.C."/>
            <person name="Sharon I."/>
            <person name="Castelle C.J."/>
            <person name="Singh A."/>
            <person name="Wilkins M.J."/>
            <person name="Williams K.H."/>
            <person name="Banfield J.F."/>
        </authorList>
    </citation>
    <scope>NUCLEOTIDE SEQUENCE [LARGE SCALE GENOMIC DNA]</scope>
</reference>
<dbReference type="Proteomes" id="UP000034050">
    <property type="component" value="Unassembled WGS sequence"/>
</dbReference>
<dbReference type="AlphaFoldDB" id="A0A0G1CPR3"/>
<accession>A0A0G1CPR3</accession>
<organism evidence="1 2">
    <name type="scientific">Candidatus Gottesmanbacteria bacterium GW2011_GWB1_43_11</name>
    <dbReference type="NCBI Taxonomy" id="1618446"/>
    <lineage>
        <taxon>Bacteria</taxon>
        <taxon>Candidatus Gottesmaniibacteriota</taxon>
    </lineage>
</organism>
<sequence>MNEEVNFMKCAKCGGEMEEGFVNDSSDRVLDVFTKRTKWIRGGGGLGKKKSWWDFSNLGIQASGSENLPIIAFRCCGCGYLESYAK</sequence>
<dbReference type="STRING" id="1618446.UV61_C0001G0112"/>
<evidence type="ECO:0000313" key="2">
    <source>
        <dbReference type="Proteomes" id="UP000034050"/>
    </source>
</evidence>
<dbReference type="EMBL" id="LCFD01000001">
    <property type="protein sequence ID" value="KKS87705.1"/>
    <property type="molecule type" value="Genomic_DNA"/>
</dbReference>
<evidence type="ECO:0000313" key="1">
    <source>
        <dbReference type="EMBL" id="KKS87705.1"/>
    </source>
</evidence>
<name>A0A0G1CPR3_9BACT</name>
<gene>
    <name evidence="1" type="ORF">UV61_C0001G0112</name>
</gene>